<dbReference type="InterPro" id="IPR011701">
    <property type="entry name" value="MFS"/>
</dbReference>
<feature type="transmembrane region" description="Helical" evidence="6">
    <location>
        <begin position="269"/>
        <end position="290"/>
    </location>
</feature>
<comment type="caution">
    <text evidence="7">The sequence shown here is derived from an EMBL/GenBank/DDBJ whole genome shotgun (WGS) entry which is preliminary data.</text>
</comment>
<accession>A0ABY1WS13</accession>
<dbReference type="EMBL" id="SHLY01000002">
    <property type="protein sequence ID" value="TAA47542.1"/>
    <property type="molecule type" value="Genomic_DNA"/>
</dbReference>
<evidence type="ECO:0000256" key="3">
    <source>
        <dbReference type="ARBA" id="ARBA00022692"/>
    </source>
</evidence>
<dbReference type="Gene3D" id="1.20.1250.20">
    <property type="entry name" value="MFS general substrate transporter like domains"/>
    <property type="match status" value="2"/>
</dbReference>
<dbReference type="PANTHER" id="PTHR12778">
    <property type="entry name" value="SOLUTE CARRIER FAMILY 33 ACETYL-COA TRANSPORTER -RELATED"/>
    <property type="match status" value="1"/>
</dbReference>
<feature type="transmembrane region" description="Helical" evidence="6">
    <location>
        <begin position="50"/>
        <end position="71"/>
    </location>
</feature>
<sequence length="478" mass="52703">MKANLTRWRAAVAVYGQRSMLHMLIFGFSCGLPYMLVFATLSFWLREAEVSRSAIGYFSWILVVYGMKWLWAPLVDRLKLPLLHRLLGRRRSWIGLAQTAIALSLLGLAWLDPALSLQNFALCTLLVAWFSATQDIAIDAYRIEIAPQEEQGSLAAAYMLGYRLAMILSGAGALYLAAWFSTGEGYDPVGWSHAYIVMAGIMGLCLLNTLLSQEPVQSSASIEKDEEDAALALERTAHLPLPIQRMLSWCYGALLCPFIDFFRRYRWQAFWLLLLIGTYRISDIFMGVMANPFYVDLGYSKEQVASVAKVFGVIMTLIGTGIGGLLVTRFGCRPILTLGAILVVATNQLFAVMAWLAAALTPECANIVCEAPSIYWLMAVISADNISAGIATAAFIAFLSSLTNVAYSATQYALFSSLMVLFPKFLAGFSGVLVDDMGYVWFFTIASLIGLPVLLLIWLTKQTQLAPVNAENNGKRSE</sequence>
<gene>
    <name evidence="7" type="ORF">EXY25_10015</name>
</gene>
<dbReference type="SUPFAM" id="SSF103473">
    <property type="entry name" value="MFS general substrate transporter"/>
    <property type="match status" value="1"/>
</dbReference>
<evidence type="ECO:0000256" key="2">
    <source>
        <dbReference type="ARBA" id="ARBA00022448"/>
    </source>
</evidence>
<reference evidence="8" key="1">
    <citation type="submission" date="2019-02" db="EMBL/GenBank/DDBJ databases">
        <title>Draft genome sequence of Muricauda sp. 176CP4-71.</title>
        <authorList>
            <person name="Park J.-S."/>
        </authorList>
    </citation>
    <scope>NUCLEOTIDE SEQUENCE [LARGE SCALE GENOMIC DNA]</scope>
    <source>
        <strain evidence="8">176GS2-150</strain>
    </source>
</reference>
<evidence type="ECO:0000256" key="5">
    <source>
        <dbReference type="ARBA" id="ARBA00023136"/>
    </source>
</evidence>
<keyword evidence="5 6" id="KW-0472">Membrane</keyword>
<dbReference type="RefSeq" id="WP_130566625.1">
    <property type="nucleotide sequence ID" value="NZ_SHLY01000002.1"/>
</dbReference>
<keyword evidence="2" id="KW-0813">Transport</keyword>
<dbReference type="PANTHER" id="PTHR12778:SF10">
    <property type="entry name" value="MAJOR FACILITATOR SUPERFAMILY DOMAIN-CONTAINING PROTEIN 3"/>
    <property type="match status" value="1"/>
</dbReference>
<keyword evidence="4 6" id="KW-1133">Transmembrane helix</keyword>
<dbReference type="PROSITE" id="PS51257">
    <property type="entry name" value="PROKAR_LIPOPROTEIN"/>
    <property type="match status" value="1"/>
</dbReference>
<feature type="transmembrane region" description="Helical" evidence="6">
    <location>
        <begin position="335"/>
        <end position="361"/>
    </location>
</feature>
<dbReference type="Proteomes" id="UP000292544">
    <property type="component" value="Unassembled WGS sequence"/>
</dbReference>
<dbReference type="NCBIfam" id="TIGR00901">
    <property type="entry name" value="2A0125"/>
    <property type="match status" value="1"/>
</dbReference>
<dbReference type="Pfam" id="PF07690">
    <property type="entry name" value="MFS_1"/>
    <property type="match status" value="1"/>
</dbReference>
<evidence type="ECO:0000313" key="8">
    <source>
        <dbReference type="Proteomes" id="UP000292544"/>
    </source>
</evidence>
<feature type="transmembrane region" description="Helical" evidence="6">
    <location>
        <begin position="373"/>
        <end position="400"/>
    </location>
</feature>
<organism evidence="7 8">
    <name type="scientific">Corallincola spongiicola</name>
    <dbReference type="NCBI Taxonomy" id="2520508"/>
    <lineage>
        <taxon>Bacteria</taxon>
        <taxon>Pseudomonadati</taxon>
        <taxon>Pseudomonadota</taxon>
        <taxon>Gammaproteobacteria</taxon>
        <taxon>Alteromonadales</taxon>
        <taxon>Psychromonadaceae</taxon>
        <taxon>Corallincola</taxon>
    </lineage>
</organism>
<feature type="transmembrane region" description="Helical" evidence="6">
    <location>
        <begin position="412"/>
        <end position="433"/>
    </location>
</feature>
<evidence type="ECO:0000313" key="7">
    <source>
        <dbReference type="EMBL" id="TAA47542.1"/>
    </source>
</evidence>
<evidence type="ECO:0000256" key="4">
    <source>
        <dbReference type="ARBA" id="ARBA00022989"/>
    </source>
</evidence>
<feature type="transmembrane region" description="Helical" evidence="6">
    <location>
        <begin position="21"/>
        <end position="44"/>
    </location>
</feature>
<dbReference type="InterPro" id="IPR004752">
    <property type="entry name" value="AmpG_permease/AT-1"/>
</dbReference>
<protein>
    <submittedName>
        <fullName evidence="7">MFS transporter</fullName>
    </submittedName>
</protein>
<feature type="transmembrane region" description="Helical" evidence="6">
    <location>
        <begin position="159"/>
        <end position="180"/>
    </location>
</feature>
<evidence type="ECO:0000256" key="6">
    <source>
        <dbReference type="SAM" id="Phobius"/>
    </source>
</evidence>
<feature type="transmembrane region" description="Helical" evidence="6">
    <location>
        <begin position="439"/>
        <end position="459"/>
    </location>
</feature>
<keyword evidence="8" id="KW-1185">Reference proteome</keyword>
<keyword evidence="3 6" id="KW-0812">Transmembrane</keyword>
<name>A0ABY1WS13_9GAMM</name>
<comment type="subcellular location">
    <subcellularLocation>
        <location evidence="1">Membrane</location>
        <topology evidence="1">Multi-pass membrane protein</topology>
    </subcellularLocation>
</comment>
<proteinExistence type="predicted"/>
<feature type="transmembrane region" description="Helical" evidence="6">
    <location>
        <begin position="117"/>
        <end position="138"/>
    </location>
</feature>
<feature type="transmembrane region" description="Helical" evidence="6">
    <location>
        <begin position="192"/>
        <end position="211"/>
    </location>
</feature>
<feature type="transmembrane region" description="Helical" evidence="6">
    <location>
        <begin position="310"/>
        <end position="328"/>
    </location>
</feature>
<feature type="transmembrane region" description="Helical" evidence="6">
    <location>
        <begin position="92"/>
        <end position="111"/>
    </location>
</feature>
<evidence type="ECO:0000256" key="1">
    <source>
        <dbReference type="ARBA" id="ARBA00004141"/>
    </source>
</evidence>
<dbReference type="InterPro" id="IPR036259">
    <property type="entry name" value="MFS_trans_sf"/>
</dbReference>